<dbReference type="AlphaFoldDB" id="A0AAD6RNF7"/>
<dbReference type="EMBL" id="JAQIZT010000001">
    <property type="protein sequence ID" value="KAJ7011741.1"/>
    <property type="molecule type" value="Genomic_DNA"/>
</dbReference>
<comment type="caution">
    <text evidence="1">The sequence shown here is derived from an EMBL/GenBank/DDBJ whole genome shotgun (WGS) entry which is preliminary data.</text>
</comment>
<evidence type="ECO:0000313" key="1">
    <source>
        <dbReference type="EMBL" id="KAJ7011741.1"/>
    </source>
</evidence>
<gene>
    <name evidence="1" type="ORF">NC653_001983</name>
</gene>
<protein>
    <submittedName>
        <fullName evidence="1">Uncharacterized protein</fullName>
    </submittedName>
</protein>
<keyword evidence="2" id="KW-1185">Reference proteome</keyword>
<name>A0AAD6RNF7_9ROSI</name>
<dbReference type="Proteomes" id="UP001164929">
    <property type="component" value="Chromosome 1"/>
</dbReference>
<proteinExistence type="predicted"/>
<sequence>MCQGGAGHPGSAAKCDFTICLCQWDC</sequence>
<accession>A0AAD6RNF7</accession>
<evidence type="ECO:0000313" key="2">
    <source>
        <dbReference type="Proteomes" id="UP001164929"/>
    </source>
</evidence>
<reference evidence="1 2" key="1">
    <citation type="journal article" date="2023" name="Mol. Ecol. Resour.">
        <title>Chromosome-level genome assembly of a triploid poplar Populus alba 'Berolinensis'.</title>
        <authorList>
            <person name="Chen S."/>
            <person name="Yu Y."/>
            <person name="Wang X."/>
            <person name="Wang S."/>
            <person name="Zhang T."/>
            <person name="Zhou Y."/>
            <person name="He R."/>
            <person name="Meng N."/>
            <person name="Wang Y."/>
            <person name="Liu W."/>
            <person name="Liu Z."/>
            <person name="Liu J."/>
            <person name="Guo Q."/>
            <person name="Huang H."/>
            <person name="Sederoff R.R."/>
            <person name="Wang G."/>
            <person name="Qu G."/>
            <person name="Chen S."/>
        </authorList>
    </citation>
    <scope>NUCLEOTIDE SEQUENCE [LARGE SCALE GENOMIC DNA]</scope>
    <source>
        <strain evidence="1">SC-2020</strain>
    </source>
</reference>
<organism evidence="1 2">
    <name type="scientific">Populus alba x Populus x berolinensis</name>
    <dbReference type="NCBI Taxonomy" id="444605"/>
    <lineage>
        <taxon>Eukaryota</taxon>
        <taxon>Viridiplantae</taxon>
        <taxon>Streptophyta</taxon>
        <taxon>Embryophyta</taxon>
        <taxon>Tracheophyta</taxon>
        <taxon>Spermatophyta</taxon>
        <taxon>Magnoliopsida</taxon>
        <taxon>eudicotyledons</taxon>
        <taxon>Gunneridae</taxon>
        <taxon>Pentapetalae</taxon>
        <taxon>rosids</taxon>
        <taxon>fabids</taxon>
        <taxon>Malpighiales</taxon>
        <taxon>Salicaceae</taxon>
        <taxon>Saliceae</taxon>
        <taxon>Populus</taxon>
    </lineage>
</organism>